<dbReference type="Pfam" id="PF05168">
    <property type="entry name" value="HEPN"/>
    <property type="match status" value="1"/>
</dbReference>
<evidence type="ECO:0000313" key="2">
    <source>
        <dbReference type="EMBL" id="GAK58403.1"/>
    </source>
</evidence>
<dbReference type="InterPro" id="IPR007842">
    <property type="entry name" value="HEPN_dom"/>
</dbReference>
<evidence type="ECO:0000259" key="1">
    <source>
        <dbReference type="PROSITE" id="PS50910"/>
    </source>
</evidence>
<dbReference type="Proteomes" id="UP000030661">
    <property type="component" value="Unassembled WGS sequence"/>
</dbReference>
<dbReference type="PROSITE" id="PS50910">
    <property type="entry name" value="HEPN"/>
    <property type="match status" value="1"/>
</dbReference>
<accession>A0A081C1E8</accession>
<feature type="domain" description="HEPN" evidence="1">
    <location>
        <begin position="17"/>
        <end position="123"/>
    </location>
</feature>
<reference evidence="2" key="1">
    <citation type="journal article" date="2015" name="PeerJ">
        <title>First genomic representation of candidate bacterial phylum KSB3 points to enhanced environmental sensing as a trigger of wastewater bulking.</title>
        <authorList>
            <person name="Sekiguchi Y."/>
            <person name="Ohashi A."/>
            <person name="Parks D.H."/>
            <person name="Yamauchi T."/>
            <person name="Tyson G.W."/>
            <person name="Hugenholtz P."/>
        </authorList>
    </citation>
    <scope>NUCLEOTIDE SEQUENCE [LARGE SCALE GENOMIC DNA]</scope>
</reference>
<gene>
    <name evidence="2" type="ORF">U27_05377</name>
</gene>
<dbReference type="eggNOG" id="COG2250">
    <property type="taxonomic scope" value="Bacteria"/>
</dbReference>
<keyword evidence="3" id="KW-1185">Reference proteome</keyword>
<organism evidence="2">
    <name type="scientific">Vecturithrix granuli</name>
    <dbReference type="NCBI Taxonomy" id="1499967"/>
    <lineage>
        <taxon>Bacteria</taxon>
        <taxon>Candidatus Moduliflexota</taxon>
        <taxon>Candidatus Vecturitrichia</taxon>
        <taxon>Candidatus Vecturitrichales</taxon>
        <taxon>Candidatus Vecturitrichaceae</taxon>
        <taxon>Candidatus Vecturithrix</taxon>
    </lineage>
</organism>
<proteinExistence type="predicted"/>
<dbReference type="STRING" id="1499967.U27_05377"/>
<dbReference type="AlphaFoldDB" id="A0A081C1E8"/>
<dbReference type="HOGENOM" id="CLU_123170_0_0_0"/>
<dbReference type="SMART" id="SM00748">
    <property type="entry name" value="HEPN"/>
    <property type="match status" value="1"/>
</dbReference>
<dbReference type="SUPFAM" id="SSF81593">
    <property type="entry name" value="Nucleotidyltransferase substrate binding subunit/domain"/>
    <property type="match status" value="1"/>
</dbReference>
<sequence>MNDELLAYIQEWFKKADNDLRNAEILLNCGENDIPYDTLCFHCQQASEKYIKGYLSYKETDFPKTHNLADLIGICSQIDLSFSSYITETEKLTPYAVEMRYPDDFYMPSEEEAREAFRIASEVKNLIKQKIADNLAGGKNGNLPKE</sequence>
<dbReference type="Gene3D" id="1.20.120.330">
    <property type="entry name" value="Nucleotidyltransferases domain 2"/>
    <property type="match status" value="1"/>
</dbReference>
<evidence type="ECO:0000313" key="3">
    <source>
        <dbReference type="Proteomes" id="UP000030661"/>
    </source>
</evidence>
<protein>
    <submittedName>
        <fullName evidence="2">HEPN domain protein</fullName>
    </submittedName>
</protein>
<name>A0A081C1E8_VECG1</name>
<dbReference type="EMBL" id="DF820467">
    <property type="protein sequence ID" value="GAK58403.1"/>
    <property type="molecule type" value="Genomic_DNA"/>
</dbReference>